<feature type="chain" id="PRO_5046347979" description="DUF4148 domain-containing protein" evidence="1">
    <location>
        <begin position="19"/>
        <end position="100"/>
    </location>
</feature>
<keyword evidence="3" id="KW-1185">Reference proteome</keyword>
<feature type="signal peptide" evidence="1">
    <location>
        <begin position="1"/>
        <end position="18"/>
    </location>
</feature>
<dbReference type="EMBL" id="JAINZW010000003">
    <property type="protein sequence ID" value="MBZ4039340.1"/>
    <property type="molecule type" value="Genomic_DNA"/>
</dbReference>
<sequence>MATSLCTAALLATAPALASEAQIEYVARESGLSERKVRMVLGNRTPYAEYRANYERSAARIKAAIGQAQFERLVAGLSLQVPQDQPAVALTADSGMASAL</sequence>
<organism evidence="2 3">
    <name type="scientific">Novilysobacter selenitireducens</name>
    <dbReference type="NCBI Taxonomy" id="2872639"/>
    <lineage>
        <taxon>Bacteria</taxon>
        <taxon>Pseudomonadati</taxon>
        <taxon>Pseudomonadota</taxon>
        <taxon>Gammaproteobacteria</taxon>
        <taxon>Lysobacterales</taxon>
        <taxon>Lysobacteraceae</taxon>
        <taxon>Novilysobacter</taxon>
    </lineage>
</organism>
<name>A0ABS7T639_9GAMM</name>
<dbReference type="Proteomes" id="UP001430954">
    <property type="component" value="Unassembled WGS sequence"/>
</dbReference>
<reference evidence="2 3" key="1">
    <citation type="submission" date="2021-09" db="EMBL/GenBank/DDBJ databases">
        <title>Lysobacter sp. 13A isolated from the river sediment.</title>
        <authorList>
            <person name="Liu H."/>
            <person name="Li S."/>
            <person name="Mao S."/>
        </authorList>
    </citation>
    <scope>NUCLEOTIDE SEQUENCE [LARGE SCALE GENOMIC DNA]</scope>
    <source>
        <strain evidence="2 3">13A</strain>
    </source>
</reference>
<dbReference type="RefSeq" id="WP_223675781.1">
    <property type="nucleotide sequence ID" value="NZ_JAINZW010000003.1"/>
</dbReference>
<evidence type="ECO:0000256" key="1">
    <source>
        <dbReference type="SAM" id="SignalP"/>
    </source>
</evidence>
<evidence type="ECO:0000313" key="3">
    <source>
        <dbReference type="Proteomes" id="UP001430954"/>
    </source>
</evidence>
<proteinExistence type="predicted"/>
<comment type="caution">
    <text evidence="2">The sequence shown here is derived from an EMBL/GenBank/DDBJ whole genome shotgun (WGS) entry which is preliminary data.</text>
</comment>
<protein>
    <recommendedName>
        <fullName evidence="4">DUF4148 domain-containing protein</fullName>
    </recommendedName>
</protein>
<keyword evidence="1" id="KW-0732">Signal</keyword>
<accession>A0ABS7T639</accession>
<evidence type="ECO:0000313" key="2">
    <source>
        <dbReference type="EMBL" id="MBZ4039340.1"/>
    </source>
</evidence>
<evidence type="ECO:0008006" key="4">
    <source>
        <dbReference type="Google" id="ProtNLM"/>
    </source>
</evidence>
<gene>
    <name evidence="2" type="ORF">K6753_07320</name>
</gene>